<accession>A0A4R5BMC1</accession>
<protein>
    <recommendedName>
        <fullName evidence="1">DUF1023 domain-containing protein</fullName>
    </recommendedName>
</protein>
<name>A0A4R5BMC1_9PSEU</name>
<dbReference type="InterPro" id="IPR029058">
    <property type="entry name" value="AB_hydrolase_fold"/>
</dbReference>
<reference evidence="2 3" key="1">
    <citation type="submission" date="2019-03" db="EMBL/GenBank/DDBJ databases">
        <title>Draft genome sequences of novel Actinobacteria.</title>
        <authorList>
            <person name="Sahin N."/>
            <person name="Ay H."/>
            <person name="Saygin H."/>
        </authorList>
    </citation>
    <scope>NUCLEOTIDE SEQUENCE [LARGE SCALE GENOMIC DNA]</scope>
    <source>
        <strain evidence="2 3">5K548</strain>
    </source>
</reference>
<evidence type="ECO:0000259" key="1">
    <source>
        <dbReference type="Pfam" id="PF06259"/>
    </source>
</evidence>
<evidence type="ECO:0000313" key="2">
    <source>
        <dbReference type="EMBL" id="TDD86260.1"/>
    </source>
</evidence>
<dbReference type="InterPro" id="IPR010427">
    <property type="entry name" value="DUF1023"/>
</dbReference>
<dbReference type="RefSeq" id="WP_132684512.1">
    <property type="nucleotide sequence ID" value="NZ_SMLA01000030.1"/>
</dbReference>
<dbReference type="Gene3D" id="1.10.287.1060">
    <property type="entry name" value="ESAT-6-like"/>
    <property type="match status" value="1"/>
</dbReference>
<dbReference type="InterPro" id="IPR036689">
    <property type="entry name" value="ESAT-6-like_sf"/>
</dbReference>
<dbReference type="SUPFAM" id="SSF140453">
    <property type="entry name" value="EsxAB dimer-like"/>
    <property type="match status" value="1"/>
</dbReference>
<proteinExistence type="predicted"/>
<comment type="caution">
    <text evidence="2">The sequence shown here is derived from an EMBL/GenBank/DDBJ whole genome shotgun (WGS) entry which is preliminary data.</text>
</comment>
<dbReference type="EMBL" id="SMLA01000030">
    <property type="protein sequence ID" value="TDD86260.1"/>
    <property type="molecule type" value="Genomic_DNA"/>
</dbReference>
<dbReference type="AlphaFoldDB" id="A0A4R5BMC1"/>
<dbReference type="SUPFAM" id="SSF53474">
    <property type="entry name" value="alpha/beta-Hydrolases"/>
    <property type="match status" value="1"/>
</dbReference>
<dbReference type="Pfam" id="PF06259">
    <property type="entry name" value="Abhydrolase_8"/>
    <property type="match status" value="1"/>
</dbReference>
<evidence type="ECO:0000313" key="3">
    <source>
        <dbReference type="Proteomes" id="UP000294723"/>
    </source>
</evidence>
<sequence>MVSYADVRRWNADRLDAVHSDLGKRRDELINLQDELDGARNPDGWTGEAAQRSAEQHRRLMEDMRSLVAEVATVRAAVATAADDVTALKRRVDTTDHEAHAHGFQITEDGGVRDVAPPQNIPADQLDQVKAERTRVRDDLVAEIEKILDQAEAIDAELAKALTAADEDQIKPGEGTSLADAAETDELEALAASAGKPAGTSPQAVSDWWTSLSDDQRAAVLETTPKMLGNLDGIPATIRDKANRDRISDERTALRARKTELARKGELSDSEQKEFDGLDAKLKSLDKVEETLDKGDRQLLVLDSGGERMKAAVAVGDVDSADHVSVFTPGLTSTVDGSLSGYDNDMAKLVQDARNQLATEGEDESVAAVTWIGYEAPQIDESMADVVGDERDSVASAQSAEEGGKKLNGFLGGINASRDEDPHLTAIGHSYGSTTTGYALQQGGHGVDDAVLYGSPGSGADSVKDLHVPEGHAYRMEAKWDPVADLGRFGDDLTHQDGYRDLSTEDSRYGEGVTGHSDYLNEDTTSQHNVAAVAAGLPDNIQHGSDPGAGDVISQGTKTVIDSAETAVDTGEKVVDGVGDGIGWTIDKAKDVF</sequence>
<feature type="domain" description="DUF1023" evidence="1">
    <location>
        <begin position="307"/>
        <end position="489"/>
    </location>
</feature>
<dbReference type="Proteomes" id="UP000294723">
    <property type="component" value="Unassembled WGS sequence"/>
</dbReference>
<organism evidence="2 3">
    <name type="scientific">Saccharopolyspora karakumensis</name>
    <dbReference type="NCBI Taxonomy" id="2530386"/>
    <lineage>
        <taxon>Bacteria</taxon>
        <taxon>Bacillati</taxon>
        <taxon>Actinomycetota</taxon>
        <taxon>Actinomycetes</taxon>
        <taxon>Pseudonocardiales</taxon>
        <taxon>Pseudonocardiaceae</taxon>
        <taxon>Saccharopolyspora</taxon>
    </lineage>
</organism>
<gene>
    <name evidence="2" type="ORF">E1202_19105</name>
</gene>
<keyword evidence="3" id="KW-1185">Reference proteome</keyword>